<evidence type="ECO:0000313" key="6">
    <source>
        <dbReference type="EMBL" id="RUL53590.1"/>
    </source>
</evidence>
<proteinExistence type="predicted"/>
<sequence length="187" mass="21661">MIFTLILAFVIVQRLVELYVARGNEIKMKALGAYEVGESHYPYMIALHVSFFLSLIVEVVIFRPMLSPFFSWLFILFLLTQALRIWCLASLGQFWNTKIIILPGANVIKRGPYVFFRHPNYVVVSIEIILLPLMFQSYFTAICFTLLNFAMLAVRIPIEEKALMEATNYSKEFKKKLSSPIVNDHQQ</sequence>
<evidence type="ECO:0000313" key="7">
    <source>
        <dbReference type="Proteomes" id="UP000287910"/>
    </source>
</evidence>
<keyword evidence="6" id="KW-0808">Transferase</keyword>
<evidence type="ECO:0000256" key="5">
    <source>
        <dbReference type="SAM" id="Phobius"/>
    </source>
</evidence>
<dbReference type="GO" id="GO:0016020">
    <property type="term" value="C:membrane"/>
    <property type="evidence" value="ECO:0007669"/>
    <property type="project" value="UniProtKB-SubCell"/>
</dbReference>
<dbReference type="Pfam" id="PF04140">
    <property type="entry name" value="ICMT"/>
    <property type="match status" value="1"/>
</dbReference>
<dbReference type="PANTHER" id="PTHR43847">
    <property type="entry name" value="BLL3993 PROTEIN"/>
    <property type="match status" value="1"/>
</dbReference>
<keyword evidence="3 5" id="KW-1133">Transmembrane helix</keyword>
<protein>
    <submittedName>
        <fullName evidence="6">Isoprenylcysteine carboxyl methyltransferase</fullName>
    </submittedName>
</protein>
<keyword evidence="2 5" id="KW-0812">Transmembrane</keyword>
<dbReference type="InterPro" id="IPR052527">
    <property type="entry name" value="Metal_cation-efflux_comp"/>
</dbReference>
<feature type="transmembrane region" description="Helical" evidence="5">
    <location>
        <begin position="69"/>
        <end position="95"/>
    </location>
</feature>
<keyword evidence="7" id="KW-1185">Reference proteome</keyword>
<accession>A0A3S0P6B5</accession>
<feature type="transmembrane region" description="Helical" evidence="5">
    <location>
        <begin position="42"/>
        <end position="62"/>
    </location>
</feature>
<dbReference type="RefSeq" id="WP_126658729.1">
    <property type="nucleotide sequence ID" value="NZ_RYYR01000009.1"/>
</dbReference>
<keyword evidence="4 5" id="KW-0472">Membrane</keyword>
<evidence type="ECO:0000256" key="1">
    <source>
        <dbReference type="ARBA" id="ARBA00004141"/>
    </source>
</evidence>
<gene>
    <name evidence="6" type="ORF">EK386_08465</name>
</gene>
<dbReference type="Proteomes" id="UP000287910">
    <property type="component" value="Unassembled WGS sequence"/>
</dbReference>
<dbReference type="InterPro" id="IPR007269">
    <property type="entry name" value="ICMT_MeTrfase"/>
</dbReference>
<dbReference type="GO" id="GO:0032259">
    <property type="term" value="P:methylation"/>
    <property type="evidence" value="ECO:0007669"/>
    <property type="project" value="UniProtKB-KW"/>
</dbReference>
<evidence type="ECO:0000256" key="3">
    <source>
        <dbReference type="ARBA" id="ARBA00022989"/>
    </source>
</evidence>
<dbReference type="Gene3D" id="1.20.120.1630">
    <property type="match status" value="1"/>
</dbReference>
<name>A0A3S0P6B5_9BACI</name>
<dbReference type="GO" id="GO:0004671">
    <property type="term" value="F:protein C-terminal S-isoprenylcysteine carboxyl O-methyltransferase activity"/>
    <property type="evidence" value="ECO:0007669"/>
    <property type="project" value="InterPro"/>
</dbReference>
<organism evidence="6 7">
    <name type="scientific">Lysinibacillus antri</name>
    <dbReference type="NCBI Taxonomy" id="2498145"/>
    <lineage>
        <taxon>Bacteria</taxon>
        <taxon>Bacillati</taxon>
        <taxon>Bacillota</taxon>
        <taxon>Bacilli</taxon>
        <taxon>Bacillales</taxon>
        <taxon>Bacillaceae</taxon>
        <taxon>Lysinibacillus</taxon>
    </lineage>
</organism>
<dbReference type="AlphaFoldDB" id="A0A3S0P6B5"/>
<feature type="transmembrane region" description="Helical" evidence="5">
    <location>
        <begin position="121"/>
        <end position="154"/>
    </location>
</feature>
<dbReference type="PANTHER" id="PTHR43847:SF1">
    <property type="entry name" value="BLL3993 PROTEIN"/>
    <property type="match status" value="1"/>
</dbReference>
<evidence type="ECO:0000256" key="4">
    <source>
        <dbReference type="ARBA" id="ARBA00023136"/>
    </source>
</evidence>
<dbReference type="EMBL" id="RYYR01000009">
    <property type="protein sequence ID" value="RUL53590.1"/>
    <property type="molecule type" value="Genomic_DNA"/>
</dbReference>
<comment type="caution">
    <text evidence="6">The sequence shown here is derived from an EMBL/GenBank/DDBJ whole genome shotgun (WGS) entry which is preliminary data.</text>
</comment>
<reference evidence="6 7" key="1">
    <citation type="submission" date="2018-12" db="EMBL/GenBank/DDBJ databases">
        <title>Lysinibacillus antri sp. nov., isolated from a cave soil.</title>
        <authorList>
            <person name="Narsing Rao M.P."/>
            <person name="Zhang H."/>
            <person name="Dong Z.-Y."/>
            <person name="Niu X.-K."/>
            <person name="Zhang K."/>
            <person name="Fang B.-Z."/>
            <person name="Kang Y.-Q."/>
            <person name="Xiao M."/>
            <person name="Li W.-J."/>
        </authorList>
    </citation>
    <scope>NUCLEOTIDE SEQUENCE [LARGE SCALE GENOMIC DNA]</scope>
    <source>
        <strain evidence="6 7">SYSU K30002</strain>
    </source>
</reference>
<keyword evidence="6" id="KW-0489">Methyltransferase</keyword>
<comment type="subcellular location">
    <subcellularLocation>
        <location evidence="1">Membrane</location>
        <topology evidence="1">Multi-pass membrane protein</topology>
    </subcellularLocation>
</comment>
<evidence type="ECO:0000256" key="2">
    <source>
        <dbReference type="ARBA" id="ARBA00022692"/>
    </source>
</evidence>